<dbReference type="EMBL" id="CP017479">
    <property type="protein sequence ID" value="AOW09909.1"/>
    <property type="molecule type" value="Genomic_DNA"/>
</dbReference>
<dbReference type="Pfam" id="PF13279">
    <property type="entry name" value="4HBT_2"/>
    <property type="match status" value="1"/>
</dbReference>
<sequence>MNTKIIKTINDQLQFSKQLSLRWSDLDPNFHLRHSAYYDFGAQHRVEILNQLGLTLKVMQKEHIGPILFREECVFRREINISDEIIMQTKMAKMKSDASRWSIVHEFYREDTLCAVITVEGAWMDTKLRKLATPTPQVVVDALNIFPKTADFIEL</sequence>
<gene>
    <name evidence="1" type="ORF">EM308_10535</name>
</gene>
<reference evidence="1 2" key="1">
    <citation type="submission" date="2016-10" db="EMBL/GenBank/DDBJ databases">
        <title>Flavobacterium gilvum sp. nov., isolated from stream water.</title>
        <authorList>
            <person name="Shin S.-K."/>
            <person name="Cho Y.-J."/>
            <person name="Yi H."/>
        </authorList>
    </citation>
    <scope>NUCLEOTIDE SEQUENCE [LARGE SCALE GENOMIC DNA]</scope>
    <source>
        <strain evidence="1 2">EM1308</strain>
    </source>
</reference>
<protein>
    <submittedName>
        <fullName evidence="1">Thioesterase</fullName>
    </submittedName>
</protein>
<evidence type="ECO:0000313" key="1">
    <source>
        <dbReference type="EMBL" id="AOW09909.1"/>
    </source>
</evidence>
<accession>A0AAC9I327</accession>
<dbReference type="SUPFAM" id="SSF54637">
    <property type="entry name" value="Thioesterase/thiol ester dehydrase-isomerase"/>
    <property type="match status" value="1"/>
</dbReference>
<dbReference type="CDD" id="cd00586">
    <property type="entry name" value="4HBT"/>
    <property type="match status" value="1"/>
</dbReference>
<organism evidence="1 2">
    <name type="scientific">Flavobacterium gilvum</name>
    <dbReference type="NCBI Taxonomy" id="1492737"/>
    <lineage>
        <taxon>Bacteria</taxon>
        <taxon>Pseudomonadati</taxon>
        <taxon>Bacteroidota</taxon>
        <taxon>Flavobacteriia</taxon>
        <taxon>Flavobacteriales</taxon>
        <taxon>Flavobacteriaceae</taxon>
        <taxon>Flavobacterium</taxon>
    </lineage>
</organism>
<dbReference type="InterPro" id="IPR029069">
    <property type="entry name" value="HotDog_dom_sf"/>
</dbReference>
<dbReference type="Gene3D" id="3.10.129.10">
    <property type="entry name" value="Hotdog Thioesterase"/>
    <property type="match status" value="1"/>
</dbReference>
<dbReference type="KEGG" id="fgl:EM308_10535"/>
<name>A0AAC9I327_9FLAO</name>
<keyword evidence="2" id="KW-1185">Reference proteome</keyword>
<evidence type="ECO:0000313" key="2">
    <source>
        <dbReference type="Proteomes" id="UP000175968"/>
    </source>
</evidence>
<proteinExistence type="predicted"/>
<dbReference type="Proteomes" id="UP000175968">
    <property type="component" value="Chromosome"/>
</dbReference>
<dbReference type="RefSeq" id="WP_051877869.1">
    <property type="nucleotide sequence ID" value="NZ_CP017479.1"/>
</dbReference>
<dbReference type="AlphaFoldDB" id="A0AAC9I327"/>